<feature type="transmembrane region" description="Helical" evidence="12">
    <location>
        <begin position="152"/>
        <end position="172"/>
    </location>
</feature>
<keyword evidence="4 12" id="KW-0812">Transmembrane</keyword>
<organism evidence="14 15">
    <name type="scientific">Arcobacter nitrofigilis (strain ATCC 33309 / DSM 7299 / CCUG 15893 / LMG 7604 / NCTC 12251 / CI)</name>
    <name type="common">Campylobacter nitrofigilis</name>
    <dbReference type="NCBI Taxonomy" id="572480"/>
    <lineage>
        <taxon>Bacteria</taxon>
        <taxon>Pseudomonadati</taxon>
        <taxon>Campylobacterota</taxon>
        <taxon>Epsilonproteobacteria</taxon>
        <taxon>Campylobacterales</taxon>
        <taxon>Arcobacteraceae</taxon>
        <taxon>Arcobacter</taxon>
    </lineage>
</organism>
<dbReference type="Gene3D" id="1.20.120.350">
    <property type="entry name" value="Voltage-gated potassium channels. Chain C"/>
    <property type="match status" value="1"/>
</dbReference>
<evidence type="ECO:0000256" key="10">
    <source>
        <dbReference type="ARBA" id="ARBA00023136"/>
    </source>
</evidence>
<comment type="subcellular location">
    <subcellularLocation>
        <location evidence="1">Membrane</location>
        <topology evidence="1">Multi-pass membrane protein</topology>
    </subcellularLocation>
</comment>
<dbReference type="EMBL" id="CP001999">
    <property type="protein sequence ID" value="ADG92980.1"/>
    <property type="molecule type" value="Genomic_DNA"/>
</dbReference>
<keyword evidence="5" id="KW-0631">Potassium channel</keyword>
<dbReference type="Pfam" id="PF00520">
    <property type="entry name" value="Ion_trans"/>
    <property type="match status" value="1"/>
</dbReference>
<dbReference type="Proteomes" id="UP000000939">
    <property type="component" value="Chromosome"/>
</dbReference>
<evidence type="ECO:0000259" key="13">
    <source>
        <dbReference type="Pfam" id="PF00520"/>
    </source>
</evidence>
<dbReference type="KEGG" id="ant:Arnit_1322"/>
<dbReference type="STRING" id="572480.Arnit_1322"/>
<keyword evidence="8 12" id="KW-1133">Transmembrane helix</keyword>
<evidence type="ECO:0000313" key="15">
    <source>
        <dbReference type="Proteomes" id="UP000000939"/>
    </source>
</evidence>
<dbReference type="Gene3D" id="1.10.287.70">
    <property type="match status" value="1"/>
</dbReference>
<feature type="transmembrane region" description="Helical" evidence="12">
    <location>
        <begin position="86"/>
        <end position="110"/>
    </location>
</feature>
<dbReference type="PANTHER" id="PTHR11537:SF254">
    <property type="entry name" value="POTASSIUM VOLTAGE-GATED CHANNEL PROTEIN SHAB"/>
    <property type="match status" value="1"/>
</dbReference>
<protein>
    <submittedName>
        <fullName evidence="14">Ion transport protein</fullName>
    </submittedName>
</protein>
<evidence type="ECO:0000256" key="9">
    <source>
        <dbReference type="ARBA" id="ARBA00023065"/>
    </source>
</evidence>
<dbReference type="AlphaFoldDB" id="D5V4S5"/>
<evidence type="ECO:0000256" key="4">
    <source>
        <dbReference type="ARBA" id="ARBA00022692"/>
    </source>
</evidence>
<name>D5V4S5_ARCNC</name>
<feature type="transmembrane region" description="Helical" evidence="12">
    <location>
        <begin position="184"/>
        <end position="201"/>
    </location>
</feature>
<evidence type="ECO:0000256" key="11">
    <source>
        <dbReference type="ARBA" id="ARBA00023303"/>
    </source>
</evidence>
<proteinExistence type="predicted"/>
<evidence type="ECO:0000256" key="12">
    <source>
        <dbReference type="SAM" id="Phobius"/>
    </source>
</evidence>
<keyword evidence="11" id="KW-0407">Ion channel</keyword>
<keyword evidence="2" id="KW-0813">Transport</keyword>
<accession>D5V4S5</accession>
<keyword evidence="3" id="KW-0633">Potassium transport</keyword>
<evidence type="ECO:0000256" key="5">
    <source>
        <dbReference type="ARBA" id="ARBA00022826"/>
    </source>
</evidence>
<dbReference type="OrthoDB" id="9781411at2"/>
<keyword evidence="6" id="KW-0851">Voltage-gated channel</keyword>
<reference evidence="14 15" key="1">
    <citation type="journal article" date="2010" name="Stand. Genomic Sci.">
        <title>Complete genome sequence of Arcobacter nitrofigilis type strain (CI).</title>
        <authorList>
            <person name="Pati A."/>
            <person name="Gronow S."/>
            <person name="Lapidus A."/>
            <person name="Copeland A."/>
            <person name="Glavina Del Rio T."/>
            <person name="Nolan M."/>
            <person name="Lucas S."/>
            <person name="Tice H."/>
            <person name="Cheng J.F."/>
            <person name="Han C."/>
            <person name="Chertkov O."/>
            <person name="Bruce D."/>
            <person name="Tapia R."/>
            <person name="Goodwin L."/>
            <person name="Pitluck S."/>
            <person name="Liolios K."/>
            <person name="Ivanova N."/>
            <person name="Mavromatis K."/>
            <person name="Chen A."/>
            <person name="Palaniappan K."/>
            <person name="Land M."/>
            <person name="Hauser L."/>
            <person name="Chang Y.J."/>
            <person name="Jeffries C.D."/>
            <person name="Detter J.C."/>
            <person name="Rohde M."/>
            <person name="Goker M."/>
            <person name="Bristow J."/>
            <person name="Eisen J.A."/>
            <person name="Markowitz V."/>
            <person name="Hugenholtz P."/>
            <person name="Klenk H.P."/>
            <person name="Kyrpides N.C."/>
        </authorList>
    </citation>
    <scope>NUCLEOTIDE SEQUENCE [LARGE SCALE GENOMIC DNA]</scope>
    <source>
        <strain evidence="15">ATCC 33309 / DSM 7299 / CCUG 15893 / LMG 7604 / NCTC 12251 / CI</strain>
    </source>
</reference>
<dbReference type="GO" id="GO:0005249">
    <property type="term" value="F:voltage-gated potassium channel activity"/>
    <property type="evidence" value="ECO:0007669"/>
    <property type="project" value="InterPro"/>
</dbReference>
<feature type="transmembrane region" description="Helical" evidence="12">
    <location>
        <begin position="213"/>
        <end position="238"/>
    </location>
</feature>
<evidence type="ECO:0000256" key="3">
    <source>
        <dbReference type="ARBA" id="ARBA00022538"/>
    </source>
</evidence>
<dbReference type="GO" id="GO:0008076">
    <property type="term" value="C:voltage-gated potassium channel complex"/>
    <property type="evidence" value="ECO:0007669"/>
    <property type="project" value="InterPro"/>
</dbReference>
<dbReference type="PANTHER" id="PTHR11537">
    <property type="entry name" value="VOLTAGE-GATED POTASSIUM CHANNEL"/>
    <property type="match status" value="1"/>
</dbReference>
<evidence type="ECO:0000256" key="8">
    <source>
        <dbReference type="ARBA" id="ARBA00022989"/>
    </source>
</evidence>
<dbReference type="PRINTS" id="PR00169">
    <property type="entry name" value="KCHANNEL"/>
</dbReference>
<keyword evidence="7" id="KW-0630">Potassium</keyword>
<dbReference type="InterPro" id="IPR028325">
    <property type="entry name" value="VG_K_chnl"/>
</dbReference>
<evidence type="ECO:0000256" key="2">
    <source>
        <dbReference type="ARBA" id="ARBA00022448"/>
    </source>
</evidence>
<feature type="domain" description="Ion transport" evidence="13">
    <location>
        <begin position="23"/>
        <end position="237"/>
    </location>
</feature>
<dbReference type="RefSeq" id="WP_013135125.1">
    <property type="nucleotide sequence ID" value="NC_014166.1"/>
</dbReference>
<feature type="transmembrane region" description="Helical" evidence="12">
    <location>
        <begin position="21"/>
        <end position="40"/>
    </location>
</feature>
<evidence type="ECO:0000256" key="1">
    <source>
        <dbReference type="ARBA" id="ARBA00004141"/>
    </source>
</evidence>
<dbReference type="InterPro" id="IPR027359">
    <property type="entry name" value="Volt_channel_dom_sf"/>
</dbReference>
<feature type="transmembrane region" description="Helical" evidence="12">
    <location>
        <begin position="52"/>
        <end position="74"/>
    </location>
</feature>
<evidence type="ECO:0000256" key="6">
    <source>
        <dbReference type="ARBA" id="ARBA00022882"/>
    </source>
</evidence>
<evidence type="ECO:0000313" key="14">
    <source>
        <dbReference type="EMBL" id="ADG92980.1"/>
    </source>
</evidence>
<sequence>MELKKNLYFILERPSNHKYGMFIQAIIYINIFASILILFLETEESLKGYMHILNYINIFSIGVFTVEYIARIYCINYDNKRKRIKYILSPFMIIDLLVLLPFYLSFLPFLNIDLAFLRTLRVLRIFKLFRLGKFIEFDNILAQIVKEKKEEFIFILIASVIILFTISPLVYFAEHDAQPTVFKSMFDSLWWSVITFTTVGYGDMYPITGFGRILATFLSVFGIAFYAIPGSILTSAFLDKMNHKKHYKEENNSDEK</sequence>
<dbReference type="SUPFAM" id="SSF81324">
    <property type="entry name" value="Voltage-gated potassium channels"/>
    <property type="match status" value="1"/>
</dbReference>
<gene>
    <name evidence="14" type="ordered locus">Arnit_1322</name>
</gene>
<evidence type="ECO:0000256" key="7">
    <source>
        <dbReference type="ARBA" id="ARBA00022958"/>
    </source>
</evidence>
<dbReference type="InterPro" id="IPR005821">
    <property type="entry name" value="Ion_trans_dom"/>
</dbReference>
<keyword evidence="15" id="KW-1185">Reference proteome</keyword>
<dbReference type="HOGENOM" id="CLU_011722_1_1_7"/>
<keyword evidence="9" id="KW-0406">Ion transport</keyword>
<keyword evidence="10 12" id="KW-0472">Membrane</keyword>
<dbReference type="eggNOG" id="COG0569">
    <property type="taxonomic scope" value="Bacteria"/>
</dbReference>
<dbReference type="GO" id="GO:0001508">
    <property type="term" value="P:action potential"/>
    <property type="evidence" value="ECO:0007669"/>
    <property type="project" value="TreeGrafter"/>
</dbReference>